<name>A0A2N9AHR7_METEX</name>
<feature type="compositionally biased region" description="Basic residues" evidence="1">
    <location>
        <begin position="160"/>
        <end position="169"/>
    </location>
</feature>
<dbReference type="Proteomes" id="UP000233769">
    <property type="component" value="Chromosome tk0001"/>
</dbReference>
<accession>A0A2N9AHR7</accession>
<evidence type="ECO:0000313" key="3">
    <source>
        <dbReference type="Proteomes" id="UP000233769"/>
    </source>
</evidence>
<feature type="region of interest" description="Disordered" evidence="1">
    <location>
        <begin position="119"/>
        <end position="196"/>
    </location>
</feature>
<proteinExistence type="predicted"/>
<dbReference type="AlphaFoldDB" id="A0A2N9AHR7"/>
<gene>
    <name evidence="2" type="ORF">TK0001_0294</name>
</gene>
<dbReference type="EMBL" id="LT962688">
    <property type="protein sequence ID" value="SOR26896.1"/>
    <property type="molecule type" value="Genomic_DNA"/>
</dbReference>
<protein>
    <submittedName>
        <fullName evidence="2">Uncharacterized protein</fullName>
    </submittedName>
</protein>
<sequence length="196" mass="20443">MVMRRSRVQSSLAAPFFSMTSLSFCGVPRGSQEPEHPAPNPCTGLRHAESSTVTDEQVNAAVDAYLADSGTKAGPNADGYGPHLAAAVVGHGWASSVVASPKSSPSLTRGAILLARARKARPTLTPRSGNTPPSPALTSRYQSATRASAKPRPRATAGRHGARRFRHFHSASNAFVPLHVEEGSAPKPVSSGANDD</sequence>
<organism evidence="2 3">
    <name type="scientific">Methylorubrum extorquens</name>
    <name type="common">Methylobacterium dichloromethanicum</name>
    <name type="synonym">Methylobacterium extorquens</name>
    <dbReference type="NCBI Taxonomy" id="408"/>
    <lineage>
        <taxon>Bacteria</taxon>
        <taxon>Pseudomonadati</taxon>
        <taxon>Pseudomonadota</taxon>
        <taxon>Alphaproteobacteria</taxon>
        <taxon>Hyphomicrobiales</taxon>
        <taxon>Methylobacteriaceae</taxon>
        <taxon>Methylorubrum</taxon>
    </lineage>
</organism>
<evidence type="ECO:0000256" key="1">
    <source>
        <dbReference type="SAM" id="MobiDB-lite"/>
    </source>
</evidence>
<evidence type="ECO:0000313" key="2">
    <source>
        <dbReference type="EMBL" id="SOR26896.1"/>
    </source>
</evidence>
<reference evidence="3" key="1">
    <citation type="submission" date="2017-10" db="EMBL/GenBank/DDBJ databases">
        <authorList>
            <person name="Regsiter A."/>
            <person name="William W."/>
        </authorList>
    </citation>
    <scope>NUCLEOTIDE SEQUENCE [LARGE SCALE GENOMIC DNA]</scope>
</reference>
<feature type="compositionally biased region" description="Polar residues" evidence="1">
    <location>
        <begin position="125"/>
        <end position="146"/>
    </location>
</feature>